<sequence length="50" mass="5733">MFKKQKADLKQVSFPNQINQCCPISSIARSRSVWKLSSTNNLPFFVKTKS</sequence>
<dbReference type="Proteomes" id="UP000004457">
    <property type="component" value="Unassembled WGS sequence"/>
</dbReference>
<organism evidence="1 2">
    <name type="scientific">Neisseria flavescens NRL30031/H210</name>
    <dbReference type="NCBI Taxonomy" id="546264"/>
    <lineage>
        <taxon>Bacteria</taxon>
        <taxon>Pseudomonadati</taxon>
        <taxon>Pseudomonadota</taxon>
        <taxon>Betaproteobacteria</taxon>
        <taxon>Neisseriales</taxon>
        <taxon>Neisseriaceae</taxon>
        <taxon>Neisseria</taxon>
    </lineage>
</organism>
<accession>C0ELR1</accession>
<protein>
    <submittedName>
        <fullName evidence="1">Uncharacterized protein</fullName>
    </submittedName>
</protein>
<gene>
    <name evidence="1" type="ORF">NEIFLAOT_00873</name>
</gene>
<proteinExistence type="predicted"/>
<dbReference type="EMBL" id="ACEN01000022">
    <property type="protein sequence ID" value="EEG34005.1"/>
    <property type="molecule type" value="Genomic_DNA"/>
</dbReference>
<evidence type="ECO:0000313" key="2">
    <source>
        <dbReference type="Proteomes" id="UP000004457"/>
    </source>
</evidence>
<keyword evidence="2" id="KW-1185">Reference proteome</keyword>
<reference evidence="1 2" key="1">
    <citation type="submission" date="2009-01" db="EMBL/GenBank/DDBJ databases">
        <authorList>
            <person name="Fulton L."/>
            <person name="Clifton S."/>
            <person name="Chinwalla A.T."/>
            <person name="Mitreva M."/>
            <person name="Sodergren E."/>
            <person name="Weinstock G."/>
            <person name="Clifton S."/>
            <person name="Dooling D.J."/>
            <person name="Fulton B."/>
            <person name="Minx P."/>
            <person name="Pepin K.H."/>
            <person name="Johnson M."/>
            <person name="Bhonagiri V."/>
            <person name="Nash W.E."/>
            <person name="Mardis E.R."/>
            <person name="Wilson R.K."/>
        </authorList>
    </citation>
    <scope>NUCLEOTIDE SEQUENCE [LARGE SCALE GENOMIC DNA]</scope>
    <source>
        <strain evidence="1 2">NRL30031/H210</strain>
    </source>
</reference>
<evidence type="ECO:0000313" key="1">
    <source>
        <dbReference type="EMBL" id="EEG34005.1"/>
    </source>
</evidence>
<dbReference type="AlphaFoldDB" id="C0ELR1"/>
<comment type="caution">
    <text evidence="1">The sequence shown here is derived from an EMBL/GenBank/DDBJ whole genome shotgun (WGS) entry which is preliminary data.</text>
</comment>
<name>C0ELR1_NEIFL</name>